<reference evidence="3 4" key="1">
    <citation type="submission" date="2021-06" db="EMBL/GenBank/DDBJ databases">
        <authorList>
            <person name="Kallberg Y."/>
            <person name="Tangrot J."/>
            <person name="Rosling A."/>
        </authorList>
    </citation>
    <scope>NUCLEOTIDE SEQUENCE [LARGE SCALE GENOMIC DNA]</scope>
    <source>
        <strain evidence="3 4">120-4 pot B 10/14</strain>
    </source>
</reference>
<feature type="domain" description="SWIM-type" evidence="2">
    <location>
        <begin position="406"/>
        <end position="440"/>
    </location>
</feature>
<keyword evidence="1" id="KW-0479">Metal-binding</keyword>
<comment type="caution">
    <text evidence="3">The sequence shown here is derived from an EMBL/GenBank/DDBJ whole genome shotgun (WGS) entry which is preliminary data.</text>
</comment>
<keyword evidence="1" id="KW-0863">Zinc-finger</keyword>
<protein>
    <submittedName>
        <fullName evidence="3">11539_t:CDS:1</fullName>
    </submittedName>
</protein>
<sequence length="552" mass="64028">RNQQSRATDCKWRVNGNLPKNAILITFTIVVDKHNHPMVPLPATNIARYCKLGEDMVEFIEFCVHYGVTSAQSIGRLLKGKFLERKIYQKGLYDSIQIAKKKTVTQVEFDTSDLIRHLYSRQTEDSYWFVEAKFVKDEHRLCGLVWLLPEQQNLWTCYHDVLFFDTTSSLKMIKKCMNNLTPKVVFMDSDPTMINAISLEFPDSIHCLYIFHIDLNLKKNLRNKLGSAEFKEFREAVFKCRNTLVPSNFENQWESLKAKYTSISTGANSTQQVESLNCKIHDRVRSRSSFLNMTKKIQELLDKESEFAKIKEYKEQISTIGLPTITKTYFNSLEKIVSQFLLLVMVFTICKQMQKCFCYDSFQMDKTVIDFMTQEHINNDNIEGAQEDNYKIAKIYFADIIIKNNYVILLADGSYQCTCNMIITHGYPCRHFYKVLCCSTQAKWHIGLIASCWYKDSCFDGSDIWQQSPITICINSNQNQSPNVNNKRQIYGRAQGIIRKALDIAIATSSYNELMGICHRFILDKQESQEESDTTTDDDDIEYDIKNSVISK</sequence>
<dbReference type="EMBL" id="CAJVQB010010939">
    <property type="protein sequence ID" value="CAG8743988.1"/>
    <property type="molecule type" value="Genomic_DNA"/>
</dbReference>
<accession>A0ABN7V8I2</accession>
<dbReference type="Proteomes" id="UP000789901">
    <property type="component" value="Unassembled WGS sequence"/>
</dbReference>
<gene>
    <name evidence="3" type="ORF">GMARGA_LOCUS15674</name>
</gene>
<dbReference type="PANTHER" id="PTHR47718">
    <property type="entry name" value="OS01G0519700 PROTEIN"/>
    <property type="match status" value="1"/>
</dbReference>
<feature type="non-terminal residue" evidence="3">
    <location>
        <position position="1"/>
    </location>
</feature>
<keyword evidence="1" id="KW-0862">Zinc</keyword>
<evidence type="ECO:0000313" key="4">
    <source>
        <dbReference type="Proteomes" id="UP000789901"/>
    </source>
</evidence>
<name>A0ABN7V8I2_GIGMA</name>
<organism evidence="3 4">
    <name type="scientific">Gigaspora margarita</name>
    <dbReference type="NCBI Taxonomy" id="4874"/>
    <lineage>
        <taxon>Eukaryota</taxon>
        <taxon>Fungi</taxon>
        <taxon>Fungi incertae sedis</taxon>
        <taxon>Mucoromycota</taxon>
        <taxon>Glomeromycotina</taxon>
        <taxon>Glomeromycetes</taxon>
        <taxon>Diversisporales</taxon>
        <taxon>Gigasporaceae</taxon>
        <taxon>Gigaspora</taxon>
    </lineage>
</organism>
<evidence type="ECO:0000256" key="1">
    <source>
        <dbReference type="PROSITE-ProRule" id="PRU00325"/>
    </source>
</evidence>
<keyword evidence="4" id="KW-1185">Reference proteome</keyword>
<dbReference type="InterPro" id="IPR007527">
    <property type="entry name" value="Znf_SWIM"/>
</dbReference>
<dbReference type="PANTHER" id="PTHR47718:SF17">
    <property type="entry name" value="PROTEIN FAR1-RELATED SEQUENCE 5-LIKE"/>
    <property type="match status" value="1"/>
</dbReference>
<evidence type="ECO:0000313" key="3">
    <source>
        <dbReference type="EMBL" id="CAG8743988.1"/>
    </source>
</evidence>
<proteinExistence type="predicted"/>
<dbReference type="PROSITE" id="PS50966">
    <property type="entry name" value="ZF_SWIM"/>
    <property type="match status" value="1"/>
</dbReference>
<evidence type="ECO:0000259" key="2">
    <source>
        <dbReference type="PROSITE" id="PS50966"/>
    </source>
</evidence>